<dbReference type="Proteomes" id="UP000319383">
    <property type="component" value="Chromosome"/>
</dbReference>
<dbReference type="KEGG" id="sdyn:Mal52_46080"/>
<dbReference type="InterPro" id="IPR011989">
    <property type="entry name" value="ARM-like"/>
</dbReference>
<keyword evidence="1" id="KW-0732">Signal</keyword>
<dbReference type="PANTHER" id="PTHR12697:SF5">
    <property type="entry name" value="DEOXYHYPUSINE HYDROXYLASE"/>
    <property type="match status" value="1"/>
</dbReference>
<dbReference type="SUPFAM" id="SSF48371">
    <property type="entry name" value="ARM repeat"/>
    <property type="match status" value="1"/>
</dbReference>
<evidence type="ECO:0000313" key="3">
    <source>
        <dbReference type="Proteomes" id="UP000319383"/>
    </source>
</evidence>
<dbReference type="InterPro" id="IPR016024">
    <property type="entry name" value="ARM-type_fold"/>
</dbReference>
<name>A0A517ZUF1_9PLAN</name>
<dbReference type="Pfam" id="PF13646">
    <property type="entry name" value="HEAT_2"/>
    <property type="match status" value="1"/>
</dbReference>
<dbReference type="SMART" id="SM00567">
    <property type="entry name" value="EZ_HEAT"/>
    <property type="match status" value="8"/>
</dbReference>
<dbReference type="AlphaFoldDB" id="A0A517ZUF1"/>
<dbReference type="GO" id="GO:0016491">
    <property type="term" value="F:oxidoreductase activity"/>
    <property type="evidence" value="ECO:0007669"/>
    <property type="project" value="TreeGrafter"/>
</dbReference>
<protein>
    <submittedName>
        <fullName evidence="2">HEAT repeat protein</fullName>
    </submittedName>
</protein>
<keyword evidence="3" id="KW-1185">Reference proteome</keyword>
<reference evidence="2 3" key="1">
    <citation type="submission" date="2019-02" db="EMBL/GenBank/DDBJ databases">
        <title>Deep-cultivation of Planctomycetes and their phenomic and genomic characterization uncovers novel biology.</title>
        <authorList>
            <person name="Wiegand S."/>
            <person name="Jogler M."/>
            <person name="Boedeker C."/>
            <person name="Pinto D."/>
            <person name="Vollmers J."/>
            <person name="Rivas-Marin E."/>
            <person name="Kohn T."/>
            <person name="Peeters S.H."/>
            <person name="Heuer A."/>
            <person name="Rast P."/>
            <person name="Oberbeckmann S."/>
            <person name="Bunk B."/>
            <person name="Jeske O."/>
            <person name="Meyerdierks A."/>
            <person name="Storesund J.E."/>
            <person name="Kallscheuer N."/>
            <person name="Luecker S."/>
            <person name="Lage O.M."/>
            <person name="Pohl T."/>
            <person name="Merkel B.J."/>
            <person name="Hornburger P."/>
            <person name="Mueller R.-W."/>
            <person name="Bruemmer F."/>
            <person name="Labrenz M."/>
            <person name="Spormann A.M."/>
            <person name="Op den Camp H."/>
            <person name="Overmann J."/>
            <person name="Amann R."/>
            <person name="Jetten M.S.M."/>
            <person name="Mascher T."/>
            <person name="Medema M.H."/>
            <person name="Devos D.P."/>
            <person name="Kaster A.-K."/>
            <person name="Ovreas L."/>
            <person name="Rohde M."/>
            <person name="Galperin M.Y."/>
            <person name="Jogler C."/>
        </authorList>
    </citation>
    <scope>NUCLEOTIDE SEQUENCE [LARGE SCALE GENOMIC DNA]</scope>
    <source>
        <strain evidence="2 3">Mal52</strain>
    </source>
</reference>
<feature type="chain" id="PRO_5021698203" evidence="1">
    <location>
        <begin position="30"/>
        <end position="595"/>
    </location>
</feature>
<organism evidence="2 3">
    <name type="scientific">Symmachiella dynata</name>
    <dbReference type="NCBI Taxonomy" id="2527995"/>
    <lineage>
        <taxon>Bacteria</taxon>
        <taxon>Pseudomonadati</taxon>
        <taxon>Planctomycetota</taxon>
        <taxon>Planctomycetia</taxon>
        <taxon>Planctomycetales</taxon>
        <taxon>Planctomycetaceae</taxon>
        <taxon>Symmachiella</taxon>
    </lineage>
</organism>
<dbReference type="PANTHER" id="PTHR12697">
    <property type="entry name" value="PBS LYASE HEAT-LIKE PROTEIN"/>
    <property type="match status" value="1"/>
</dbReference>
<dbReference type="InterPro" id="IPR004155">
    <property type="entry name" value="PBS_lyase_HEAT"/>
</dbReference>
<proteinExistence type="predicted"/>
<evidence type="ECO:0000313" key="2">
    <source>
        <dbReference type="EMBL" id="QDU46111.1"/>
    </source>
</evidence>
<sequence length="595" mass="65099" precursor="true">MCHYRRLKLLCTTAWLFASLCCAGQVAFAEIQTDFLMDSDPGLQIPEPVKDIHPNLTTLWLEALNRPETDMQRMAAESIARATQRDIPGLDKAVPRLEEILVAEESHPAARYAAARALIALDSRASSDKLLETSQSHGADLRQLIEPALAAWENPAAKTVWMERLAAKETGPRNLILAMRGLAELQDQSALPDLVAIANDLTRTSAVRLEAATAAGKIAESGLEQDAERLAGNTSGPRFINQLCAIRLLAGHSSAGAKTLITELAGHDEPAVAAAALQRLNEIDHALVLPLAEKAMQSPDPEVRRQGALCMLQLPSVDHIVPLSKLLADPHPGVRSEVSEGLYKLSEKPDLNEPIRAAAMQVLAGDRWQGQEQASLLLGALEHKPAADRFIELMESPRVEVRLPATWALRKIAVPETIPALIAQGSELTQRRRITNQPGMDEQVAHLFEALGVLKAEDATPLLLQYVPKRVRMNNLSRGSAIWALGQINEGSPNEQLEEALIERIYDFAPQPSEVKLVKEMSAIALGRMQAVDQAQMLRRFALDDSQFASSGSDDSNMRFRMALIWAVKELTGDELPTPKPNTIGQGNWFLEPLP</sequence>
<gene>
    <name evidence="2" type="ORF">Mal52_46080</name>
</gene>
<dbReference type="EMBL" id="CP036276">
    <property type="protein sequence ID" value="QDU46111.1"/>
    <property type="molecule type" value="Genomic_DNA"/>
</dbReference>
<feature type="signal peptide" evidence="1">
    <location>
        <begin position="1"/>
        <end position="29"/>
    </location>
</feature>
<evidence type="ECO:0000256" key="1">
    <source>
        <dbReference type="SAM" id="SignalP"/>
    </source>
</evidence>
<dbReference type="Gene3D" id="1.25.10.10">
    <property type="entry name" value="Leucine-rich Repeat Variant"/>
    <property type="match status" value="4"/>
</dbReference>
<accession>A0A517ZUF1</accession>